<dbReference type="Pfam" id="PF00664">
    <property type="entry name" value="ABC_membrane"/>
    <property type="match status" value="1"/>
</dbReference>
<keyword evidence="9" id="KW-0067">ATP-binding</keyword>
<gene>
    <name evidence="9" type="ORF">LQ327_29935</name>
</gene>
<feature type="compositionally biased region" description="Low complexity" evidence="5">
    <location>
        <begin position="1"/>
        <end position="23"/>
    </location>
</feature>
<feature type="transmembrane region" description="Helical" evidence="6">
    <location>
        <begin position="204"/>
        <end position="223"/>
    </location>
</feature>
<sequence length="608" mass="61685">MTAGRTTTRGAGADAERPGVLPDDPSPGSPPAAHGLVIDGRPLPALDAPDARGVLRRAVRGQARFVVPASVFAMVHQACEAAVPVLIGITVDRAIAQHSLPSLLVTLGAMVVLFLVLTSSMRAGGRLVRRATQGAGHEMRVRVASRVLDPRGTEPGTVKTGELLSTATSDAQRVGMVNAAVWTAAGAAAALVVGAALLVQASVLLGLVVILGLVPVSLLTTLISRPLVRRSAVEQAAAARAAGTATDFLAGLRVLKGLGAEAVAAARYAAASATSRDAAIRAAVVIALRTAVVTALTGLFLAVVAFLGARLALTGQISVGEFISALGLTQFLLGPFTRIAAVGAQIARARASAGRIADVLAAPAAVPAGGVFSLPPGPLALEVHGVGGRLDLVVLAGERVGIVVSDAESRAAVETLLTCLAREADPERGTIRLGGVDLDDVDPVAARERLLVAHHDAVLFTGTLAENLGLGVPGLDEAAVRRAVRAADADQVAEVVPGGYDAVLTERGRSLSGGQRQRVALARALAADTDVLVLADPTTGVDGVTEALIAERVAALRAGRTTLTVTRSPALLAGTDRVVVISGGRVRAEGTHAELAGIDAAYRELVLR</sequence>
<evidence type="ECO:0000256" key="2">
    <source>
        <dbReference type="ARBA" id="ARBA00022692"/>
    </source>
</evidence>
<dbReference type="EMBL" id="JAJNDB010000008">
    <property type="protein sequence ID" value="MCD2197599.1"/>
    <property type="molecule type" value="Genomic_DNA"/>
</dbReference>
<keyword evidence="4 6" id="KW-0472">Membrane</keyword>
<dbReference type="InterPro" id="IPR011527">
    <property type="entry name" value="ABC1_TM_dom"/>
</dbReference>
<evidence type="ECO:0000256" key="1">
    <source>
        <dbReference type="ARBA" id="ARBA00004651"/>
    </source>
</evidence>
<dbReference type="InterPro" id="IPR036640">
    <property type="entry name" value="ABC1_TM_sf"/>
</dbReference>
<dbReference type="PANTHER" id="PTHR43394:SF1">
    <property type="entry name" value="ATP-BINDING CASSETTE SUB-FAMILY B MEMBER 10, MITOCHONDRIAL"/>
    <property type="match status" value="1"/>
</dbReference>
<evidence type="ECO:0000313" key="9">
    <source>
        <dbReference type="EMBL" id="MCD2197599.1"/>
    </source>
</evidence>
<dbReference type="PROSITE" id="PS50893">
    <property type="entry name" value="ABC_TRANSPORTER_2"/>
    <property type="match status" value="1"/>
</dbReference>
<dbReference type="InterPro" id="IPR017871">
    <property type="entry name" value="ABC_transporter-like_CS"/>
</dbReference>
<protein>
    <submittedName>
        <fullName evidence="9">ABC transporter ATP-binding protein/permease</fullName>
    </submittedName>
</protein>
<dbReference type="SUPFAM" id="SSF52540">
    <property type="entry name" value="P-loop containing nucleoside triphosphate hydrolases"/>
    <property type="match status" value="1"/>
</dbReference>
<dbReference type="InterPro" id="IPR027417">
    <property type="entry name" value="P-loop_NTPase"/>
</dbReference>
<comment type="subcellular location">
    <subcellularLocation>
        <location evidence="1">Cell membrane</location>
        <topology evidence="1">Multi-pass membrane protein</topology>
    </subcellularLocation>
</comment>
<organism evidence="9 10">
    <name type="scientific">Actinomycetospora endophytica</name>
    <dbReference type="NCBI Taxonomy" id="2291215"/>
    <lineage>
        <taxon>Bacteria</taxon>
        <taxon>Bacillati</taxon>
        <taxon>Actinomycetota</taxon>
        <taxon>Actinomycetes</taxon>
        <taxon>Pseudonocardiales</taxon>
        <taxon>Pseudonocardiaceae</taxon>
        <taxon>Actinomycetospora</taxon>
    </lineage>
</organism>
<feature type="domain" description="ABC transmembrane type-1" evidence="8">
    <location>
        <begin position="69"/>
        <end position="348"/>
    </location>
</feature>
<evidence type="ECO:0000256" key="3">
    <source>
        <dbReference type="ARBA" id="ARBA00022989"/>
    </source>
</evidence>
<evidence type="ECO:0000259" key="8">
    <source>
        <dbReference type="PROSITE" id="PS50929"/>
    </source>
</evidence>
<accession>A0ABS8PHF7</accession>
<feature type="transmembrane region" description="Helical" evidence="6">
    <location>
        <begin position="179"/>
        <end position="198"/>
    </location>
</feature>
<dbReference type="Pfam" id="PF00005">
    <property type="entry name" value="ABC_tran"/>
    <property type="match status" value="1"/>
</dbReference>
<dbReference type="InterPro" id="IPR003439">
    <property type="entry name" value="ABC_transporter-like_ATP-bd"/>
</dbReference>
<proteinExistence type="predicted"/>
<dbReference type="Proteomes" id="UP001199469">
    <property type="component" value="Unassembled WGS sequence"/>
</dbReference>
<evidence type="ECO:0000256" key="6">
    <source>
        <dbReference type="SAM" id="Phobius"/>
    </source>
</evidence>
<feature type="transmembrane region" description="Helical" evidence="6">
    <location>
        <begin position="65"/>
        <end position="87"/>
    </location>
</feature>
<keyword evidence="10" id="KW-1185">Reference proteome</keyword>
<comment type="caution">
    <text evidence="9">The sequence shown here is derived from an EMBL/GenBank/DDBJ whole genome shotgun (WGS) entry which is preliminary data.</text>
</comment>
<dbReference type="GO" id="GO:0005524">
    <property type="term" value="F:ATP binding"/>
    <property type="evidence" value="ECO:0007669"/>
    <property type="project" value="UniProtKB-KW"/>
</dbReference>
<dbReference type="Gene3D" id="3.40.50.300">
    <property type="entry name" value="P-loop containing nucleotide triphosphate hydrolases"/>
    <property type="match status" value="1"/>
</dbReference>
<keyword evidence="3 6" id="KW-1133">Transmembrane helix</keyword>
<evidence type="ECO:0000259" key="7">
    <source>
        <dbReference type="PROSITE" id="PS50893"/>
    </source>
</evidence>
<feature type="domain" description="ABC transporter" evidence="7">
    <location>
        <begin position="354"/>
        <end position="608"/>
    </location>
</feature>
<name>A0ABS8PHF7_9PSEU</name>
<dbReference type="PANTHER" id="PTHR43394">
    <property type="entry name" value="ATP-DEPENDENT PERMEASE MDL1, MITOCHONDRIAL"/>
    <property type="match status" value="1"/>
</dbReference>
<dbReference type="InterPro" id="IPR039421">
    <property type="entry name" value="Type_1_exporter"/>
</dbReference>
<feature type="transmembrane region" description="Helical" evidence="6">
    <location>
        <begin position="99"/>
        <end position="120"/>
    </location>
</feature>
<keyword evidence="2 6" id="KW-0812">Transmembrane</keyword>
<feature type="transmembrane region" description="Helical" evidence="6">
    <location>
        <begin position="286"/>
        <end position="309"/>
    </location>
</feature>
<dbReference type="RefSeq" id="WP_230739748.1">
    <property type="nucleotide sequence ID" value="NZ_JAJNDB010000008.1"/>
</dbReference>
<dbReference type="PROSITE" id="PS50929">
    <property type="entry name" value="ABC_TM1F"/>
    <property type="match status" value="1"/>
</dbReference>
<dbReference type="SUPFAM" id="SSF90123">
    <property type="entry name" value="ABC transporter transmembrane region"/>
    <property type="match status" value="1"/>
</dbReference>
<keyword evidence="9" id="KW-0547">Nucleotide-binding</keyword>
<evidence type="ECO:0000313" key="10">
    <source>
        <dbReference type="Proteomes" id="UP001199469"/>
    </source>
</evidence>
<feature type="region of interest" description="Disordered" evidence="5">
    <location>
        <begin position="1"/>
        <end position="35"/>
    </location>
</feature>
<dbReference type="PROSITE" id="PS00211">
    <property type="entry name" value="ABC_TRANSPORTER_1"/>
    <property type="match status" value="1"/>
</dbReference>
<evidence type="ECO:0000256" key="5">
    <source>
        <dbReference type="SAM" id="MobiDB-lite"/>
    </source>
</evidence>
<evidence type="ECO:0000256" key="4">
    <source>
        <dbReference type="ARBA" id="ARBA00023136"/>
    </source>
</evidence>
<dbReference type="Gene3D" id="1.20.1560.10">
    <property type="entry name" value="ABC transporter type 1, transmembrane domain"/>
    <property type="match status" value="1"/>
</dbReference>
<reference evidence="9 10" key="1">
    <citation type="submission" date="2021-11" db="EMBL/GenBank/DDBJ databases">
        <title>Draft genome sequence of Actinomycetospora sp. SF1 isolated from the rhizosphere soil.</title>
        <authorList>
            <person name="Duangmal K."/>
            <person name="Chantavorakit T."/>
        </authorList>
    </citation>
    <scope>NUCLEOTIDE SEQUENCE [LARGE SCALE GENOMIC DNA]</scope>
    <source>
        <strain evidence="9 10">TBRC 5722</strain>
    </source>
</reference>